<organism evidence="2 3">
    <name type="scientific">Entamoeba invadens IP1</name>
    <dbReference type="NCBI Taxonomy" id="370355"/>
    <lineage>
        <taxon>Eukaryota</taxon>
        <taxon>Amoebozoa</taxon>
        <taxon>Evosea</taxon>
        <taxon>Archamoebae</taxon>
        <taxon>Mastigamoebida</taxon>
        <taxon>Entamoebidae</taxon>
        <taxon>Entamoeba</taxon>
    </lineage>
</organism>
<dbReference type="SUPFAM" id="SSF56300">
    <property type="entry name" value="Metallo-dependent phosphatases"/>
    <property type="match status" value="1"/>
</dbReference>
<dbReference type="InterPro" id="IPR051158">
    <property type="entry name" value="Metallophosphoesterase_sf"/>
</dbReference>
<evidence type="ECO:0000313" key="3">
    <source>
        <dbReference type="Proteomes" id="UP000014680"/>
    </source>
</evidence>
<keyword evidence="3" id="KW-1185">Reference proteome</keyword>
<dbReference type="RefSeq" id="XP_004254080.1">
    <property type="nucleotide sequence ID" value="XM_004254032.1"/>
</dbReference>
<dbReference type="VEuPathDB" id="AmoebaDB:EIN_095660"/>
<evidence type="ECO:0000313" key="2">
    <source>
        <dbReference type="EMBL" id="ELP87309.1"/>
    </source>
</evidence>
<protein>
    <recommendedName>
        <fullName evidence="1">Calcineurin-like phosphoesterase domain-containing protein</fullName>
    </recommendedName>
</protein>
<dbReference type="OMA" id="EQVIYAH"/>
<dbReference type="Gene3D" id="3.60.21.10">
    <property type="match status" value="1"/>
</dbReference>
<dbReference type="PANTHER" id="PTHR31302">
    <property type="entry name" value="TRANSMEMBRANE PROTEIN WITH METALLOPHOSPHOESTERASE DOMAIN-RELATED"/>
    <property type="match status" value="1"/>
</dbReference>
<dbReference type="InterPro" id="IPR029052">
    <property type="entry name" value="Metallo-depent_PP-like"/>
</dbReference>
<proteinExistence type="predicted"/>
<dbReference type="EMBL" id="KB206860">
    <property type="protein sequence ID" value="ELP87309.1"/>
    <property type="molecule type" value="Genomic_DNA"/>
</dbReference>
<dbReference type="GeneID" id="14886416"/>
<dbReference type="InterPro" id="IPR004843">
    <property type="entry name" value="Calcineurin-like_PHP"/>
</dbReference>
<dbReference type="PANTHER" id="PTHR31302:SF22">
    <property type="entry name" value="PHOSPHOESTERASE"/>
    <property type="match status" value="1"/>
</dbReference>
<name>A0A0A1U0A2_ENTIV</name>
<gene>
    <name evidence="2" type="ORF">EIN_095660</name>
</gene>
<sequence>METLPGRVFAIGDIHLNLGLQQKIQKRSPGIENDPIRRNEYNSLTKEMTIWGSEWSGHIDIVQRHWDANVTTNDIVILAGDISWSNKTDEARPDLEWISSRPGIKVLIKGNHDYWWPNTQKSMNELEALYNINLVTAERPYCDENVIIGGTKLDDFTWNVWDPINPFSLLPEKLIVRFDQERQDREKKRVQTALGKIEELQAKKKRREIFVTHHPPIGQNGEESDVSKMITQKNIEFCVFGHIHTLARLYERDTVKNIDDVIQLFKGVDCVVENTRFQLVASDVRKHVLTLITEFKINDLKKISKRLKKREKLRKQLVEKEKEE</sequence>
<dbReference type="OrthoDB" id="25509at2759"/>
<dbReference type="KEGG" id="eiv:EIN_095660"/>
<accession>A0A0A1U0A2</accession>
<dbReference type="AlphaFoldDB" id="A0A0A1U0A2"/>
<feature type="domain" description="Calcineurin-like phosphoesterase" evidence="1">
    <location>
        <begin position="7"/>
        <end position="245"/>
    </location>
</feature>
<reference evidence="2 3" key="1">
    <citation type="submission" date="2012-10" db="EMBL/GenBank/DDBJ databases">
        <authorList>
            <person name="Zafar N."/>
            <person name="Inman J."/>
            <person name="Hall N."/>
            <person name="Lorenzi H."/>
            <person name="Caler E."/>
        </authorList>
    </citation>
    <scope>NUCLEOTIDE SEQUENCE [LARGE SCALE GENOMIC DNA]</scope>
    <source>
        <strain evidence="2 3">IP1</strain>
    </source>
</reference>
<dbReference type="Proteomes" id="UP000014680">
    <property type="component" value="Unassembled WGS sequence"/>
</dbReference>
<dbReference type="Pfam" id="PF00149">
    <property type="entry name" value="Metallophos"/>
    <property type="match status" value="1"/>
</dbReference>
<dbReference type="GO" id="GO:0016787">
    <property type="term" value="F:hydrolase activity"/>
    <property type="evidence" value="ECO:0007669"/>
    <property type="project" value="InterPro"/>
</dbReference>
<evidence type="ECO:0000259" key="1">
    <source>
        <dbReference type="Pfam" id="PF00149"/>
    </source>
</evidence>